<feature type="domain" description="EF-hand" evidence="5">
    <location>
        <begin position="39"/>
        <end position="74"/>
    </location>
</feature>
<dbReference type="InterPro" id="IPR018247">
    <property type="entry name" value="EF_Hand_1_Ca_BS"/>
</dbReference>
<dbReference type="AlphaFoldDB" id="A0AA36NKV3"/>
<feature type="binding site" evidence="4">
    <location>
        <position position="157"/>
    </location>
    <ligand>
        <name>Ca(2+)</name>
        <dbReference type="ChEBI" id="CHEBI:29108"/>
        <label>1</label>
    </ligand>
</feature>
<evidence type="ECO:0000313" key="7">
    <source>
        <dbReference type="Proteomes" id="UP001178507"/>
    </source>
</evidence>
<protein>
    <recommendedName>
        <fullName evidence="5">EF-hand domain-containing protein</fullName>
    </recommendedName>
</protein>
<dbReference type="CDD" id="cd00051">
    <property type="entry name" value="EFh"/>
    <property type="match status" value="2"/>
</dbReference>
<evidence type="ECO:0000313" key="6">
    <source>
        <dbReference type="EMBL" id="CAJ1411259.1"/>
    </source>
</evidence>
<reference evidence="6" key="1">
    <citation type="submission" date="2023-08" db="EMBL/GenBank/DDBJ databases">
        <authorList>
            <person name="Chen Y."/>
            <person name="Shah S."/>
            <person name="Dougan E. K."/>
            <person name="Thang M."/>
            <person name="Chan C."/>
        </authorList>
    </citation>
    <scope>NUCLEOTIDE SEQUENCE</scope>
</reference>
<feature type="binding site" evidence="4">
    <location>
        <position position="119"/>
    </location>
    <ligand>
        <name>Ca(2+)</name>
        <dbReference type="ChEBI" id="CHEBI:29108"/>
        <label>1</label>
    </ligand>
</feature>
<dbReference type="GO" id="GO:0005509">
    <property type="term" value="F:calcium ion binding"/>
    <property type="evidence" value="ECO:0007669"/>
    <property type="project" value="InterPro"/>
</dbReference>
<feature type="binding site" evidence="4">
    <location>
        <position position="146"/>
    </location>
    <ligand>
        <name>Ca(2+)</name>
        <dbReference type="ChEBI" id="CHEBI:29108"/>
        <label>1</label>
    </ligand>
</feature>
<dbReference type="InterPro" id="IPR011992">
    <property type="entry name" value="EF-hand-dom_pair"/>
</dbReference>
<proteinExistence type="inferred from homology"/>
<dbReference type="InterPro" id="IPR008080">
    <property type="entry name" value="Parvalbumin"/>
</dbReference>
<keyword evidence="2 4" id="KW-0479">Metal-binding</keyword>
<feature type="domain" description="EF-hand" evidence="5">
    <location>
        <begin position="133"/>
        <end position="168"/>
    </location>
</feature>
<evidence type="ECO:0000256" key="3">
    <source>
        <dbReference type="ARBA" id="ARBA00022837"/>
    </source>
</evidence>
<name>A0AA36NKV3_9DINO</name>
<comment type="similarity">
    <text evidence="1">Belongs to the parvalbumin family.</text>
</comment>
<evidence type="ECO:0000256" key="1">
    <source>
        <dbReference type="ARBA" id="ARBA00009753"/>
    </source>
</evidence>
<feature type="binding site" evidence="4">
    <location>
        <position position="152"/>
    </location>
    <ligand>
        <name>Ca(2+)</name>
        <dbReference type="ChEBI" id="CHEBI:29108"/>
        <label>1</label>
    </ligand>
</feature>
<evidence type="ECO:0000259" key="5">
    <source>
        <dbReference type="PROSITE" id="PS50222"/>
    </source>
</evidence>
<dbReference type="PANTHER" id="PTHR11653">
    <property type="entry name" value="PARVALBUMIN ALPHA"/>
    <property type="match status" value="1"/>
</dbReference>
<dbReference type="Proteomes" id="UP001178507">
    <property type="component" value="Unassembled WGS sequence"/>
</dbReference>
<feature type="binding site" evidence="4">
    <location>
        <position position="114"/>
    </location>
    <ligand>
        <name>Ca(2+)</name>
        <dbReference type="ChEBI" id="CHEBI:29108"/>
        <label>1</label>
    </ligand>
</feature>
<dbReference type="Pfam" id="PF13499">
    <property type="entry name" value="EF-hand_7"/>
    <property type="match status" value="2"/>
</dbReference>
<evidence type="ECO:0000256" key="4">
    <source>
        <dbReference type="PIRSR" id="PIRSR608080-1"/>
    </source>
</evidence>
<dbReference type="PROSITE" id="PS00018">
    <property type="entry name" value="EF_HAND_1"/>
    <property type="match status" value="3"/>
</dbReference>
<comment type="caution">
    <text evidence="6">The sequence shown here is derived from an EMBL/GenBank/DDBJ whole genome shotgun (WGS) entry which is preliminary data.</text>
</comment>
<dbReference type="Gene3D" id="1.10.238.10">
    <property type="entry name" value="EF-hand"/>
    <property type="match status" value="2"/>
</dbReference>
<organism evidence="6 7">
    <name type="scientific">Effrenium voratum</name>
    <dbReference type="NCBI Taxonomy" id="2562239"/>
    <lineage>
        <taxon>Eukaryota</taxon>
        <taxon>Sar</taxon>
        <taxon>Alveolata</taxon>
        <taxon>Dinophyceae</taxon>
        <taxon>Suessiales</taxon>
        <taxon>Symbiodiniaceae</taxon>
        <taxon>Effrenium</taxon>
    </lineage>
</organism>
<gene>
    <name evidence="6" type="ORF">EVOR1521_LOCUS31874</name>
</gene>
<dbReference type="SMART" id="SM00054">
    <property type="entry name" value="EFh"/>
    <property type="match status" value="4"/>
</dbReference>
<accession>A0AA36NKV3</accession>
<dbReference type="InterPro" id="IPR002048">
    <property type="entry name" value="EF_hand_dom"/>
</dbReference>
<dbReference type="PANTHER" id="PTHR11653:SF10">
    <property type="entry name" value="EF-HAND DOMAIN-CONTAINING PROTEIN"/>
    <property type="match status" value="1"/>
</dbReference>
<dbReference type="EMBL" id="CAUJNA010003864">
    <property type="protein sequence ID" value="CAJ1411259.1"/>
    <property type="molecule type" value="Genomic_DNA"/>
</dbReference>
<keyword evidence="3 4" id="KW-0106">Calcium</keyword>
<feature type="domain" description="EF-hand" evidence="5">
    <location>
        <begin position="2"/>
        <end position="37"/>
    </location>
</feature>
<evidence type="ECO:0000256" key="2">
    <source>
        <dbReference type="ARBA" id="ARBA00022723"/>
    </source>
</evidence>
<feature type="binding site" evidence="4">
    <location>
        <position position="148"/>
    </location>
    <ligand>
        <name>Ca(2+)</name>
        <dbReference type="ChEBI" id="CHEBI:29108"/>
        <label>1</label>
    </ligand>
</feature>
<feature type="domain" description="EF-hand" evidence="5">
    <location>
        <begin position="95"/>
        <end position="130"/>
    </location>
</feature>
<keyword evidence="7" id="KW-1185">Reference proteome</keyword>
<sequence length="498" mass="56888">METADIVRQAFLNADVDESGTLDIAEFGRLLQLLNPSTWSTERLERFFLRADKDGSGRVDLQETLDWLLAKEPAEPTEKEEESQWGAELRPRRSSEVSRIMKAFDDADMNKDGFLDKEEFASLLMHLDPKRFSDPKRLTAAFLKADNDHSGKLEVDEVESWLRDYLAKVGTSEEEELYMLLTWRDNRIAGPLRLGDLLGAFQLCTTAGMNDRLRRLIPQQVPGFFEPRDVSPMEFVLLFEYLRDNRDANDKDVRELFGSPTWRRKMNKKDLKRSFSGNLTSLVHGLGHNPNTPVGLGLFKQLLAVLSAILRIDREHMLMFFAWAQTGHFQLTDAIIQRVLEKVFLKAKGKEKEPVLAQSVAENDFYRVCFSMGVLDTNGFKGIPRGEIALIFQDICRSLNQKLADRDALKRPFRVRKDRSPKKGSKVFAGTTWPTSSPGSMARVHQLRGTREICLLLEMLWASLPNRPYPTSLDMVFSFLEKTVEPEKPCEPEQVPAS</sequence>
<dbReference type="PROSITE" id="PS50222">
    <property type="entry name" value="EF_HAND_2"/>
    <property type="match status" value="4"/>
</dbReference>
<feature type="binding site" evidence="4">
    <location>
        <position position="108"/>
    </location>
    <ligand>
        <name>Ca(2+)</name>
        <dbReference type="ChEBI" id="CHEBI:29108"/>
        <label>1</label>
    </ligand>
</feature>
<dbReference type="SUPFAM" id="SSF47473">
    <property type="entry name" value="EF-hand"/>
    <property type="match status" value="1"/>
</dbReference>